<evidence type="ECO:0000259" key="2">
    <source>
        <dbReference type="PROSITE" id="PS50222"/>
    </source>
</evidence>
<comment type="caution">
    <text evidence="3">The sequence shown here is derived from an EMBL/GenBank/DDBJ whole genome shotgun (WGS) entry which is preliminary data.</text>
</comment>
<dbReference type="PANTHER" id="PTHR23048:SF0">
    <property type="entry name" value="CALMODULIN LIKE 3"/>
    <property type="match status" value="1"/>
</dbReference>
<name>A0A813U1N2_9BILA</name>
<dbReference type="InterPro" id="IPR002048">
    <property type="entry name" value="EF_hand_dom"/>
</dbReference>
<dbReference type="AlphaFoldDB" id="A0A813U1N2"/>
<feature type="domain" description="EF-hand" evidence="2">
    <location>
        <begin position="104"/>
        <end position="139"/>
    </location>
</feature>
<protein>
    <recommendedName>
        <fullName evidence="2">EF-hand domain-containing protein</fullName>
    </recommendedName>
</protein>
<dbReference type="FunFam" id="1.10.238.10:FF:000001">
    <property type="entry name" value="Calmodulin 1"/>
    <property type="match status" value="1"/>
</dbReference>
<gene>
    <name evidence="3" type="ORF">OXX778_LOCUS7513</name>
</gene>
<feature type="domain" description="EF-hand" evidence="2">
    <location>
        <begin position="32"/>
        <end position="67"/>
    </location>
</feature>
<dbReference type="InterPro" id="IPR011992">
    <property type="entry name" value="EF-hand-dom_pair"/>
</dbReference>
<keyword evidence="1" id="KW-0677">Repeat</keyword>
<dbReference type="InterPro" id="IPR050230">
    <property type="entry name" value="CALM/Myosin/TropC-like"/>
</dbReference>
<reference evidence="3" key="1">
    <citation type="submission" date="2021-02" db="EMBL/GenBank/DDBJ databases">
        <authorList>
            <person name="Nowell W R."/>
        </authorList>
    </citation>
    <scope>NUCLEOTIDE SEQUENCE</scope>
    <source>
        <strain evidence="3">Ploen Becks lab</strain>
    </source>
</reference>
<accession>A0A813U1N2</accession>
<dbReference type="PANTHER" id="PTHR23048">
    <property type="entry name" value="MYOSIN LIGHT CHAIN 1, 3"/>
    <property type="match status" value="1"/>
</dbReference>
<proteinExistence type="predicted"/>
<dbReference type="SMART" id="SM00054">
    <property type="entry name" value="EFh"/>
    <property type="match status" value="3"/>
</dbReference>
<keyword evidence="4" id="KW-1185">Reference proteome</keyword>
<organism evidence="3 4">
    <name type="scientific">Brachionus calyciflorus</name>
    <dbReference type="NCBI Taxonomy" id="104777"/>
    <lineage>
        <taxon>Eukaryota</taxon>
        <taxon>Metazoa</taxon>
        <taxon>Spiralia</taxon>
        <taxon>Gnathifera</taxon>
        <taxon>Rotifera</taxon>
        <taxon>Eurotatoria</taxon>
        <taxon>Monogononta</taxon>
        <taxon>Pseudotrocha</taxon>
        <taxon>Ploima</taxon>
        <taxon>Brachionidae</taxon>
        <taxon>Brachionus</taxon>
    </lineage>
</organism>
<dbReference type="Proteomes" id="UP000663879">
    <property type="component" value="Unassembled WGS sequence"/>
</dbReference>
<dbReference type="SUPFAM" id="SSF47473">
    <property type="entry name" value="EF-hand"/>
    <property type="match status" value="1"/>
</dbReference>
<dbReference type="GO" id="GO:0016460">
    <property type="term" value="C:myosin II complex"/>
    <property type="evidence" value="ECO:0007669"/>
    <property type="project" value="TreeGrafter"/>
</dbReference>
<dbReference type="PROSITE" id="PS50222">
    <property type="entry name" value="EF_HAND_2"/>
    <property type="match status" value="2"/>
</dbReference>
<dbReference type="OrthoDB" id="191686at2759"/>
<dbReference type="GO" id="GO:0005509">
    <property type="term" value="F:calcium ion binding"/>
    <property type="evidence" value="ECO:0007669"/>
    <property type="project" value="InterPro"/>
</dbReference>
<dbReference type="Pfam" id="PF13499">
    <property type="entry name" value="EF-hand_7"/>
    <property type="match status" value="1"/>
</dbReference>
<evidence type="ECO:0000313" key="4">
    <source>
        <dbReference type="Proteomes" id="UP000663879"/>
    </source>
</evidence>
<dbReference type="EMBL" id="CAJNOC010000962">
    <property type="protein sequence ID" value="CAF0821934.1"/>
    <property type="molecule type" value="Genomic_DNA"/>
</dbReference>
<evidence type="ECO:0000313" key="3">
    <source>
        <dbReference type="EMBL" id="CAF0821934.1"/>
    </source>
</evidence>
<evidence type="ECO:0000256" key="1">
    <source>
        <dbReference type="ARBA" id="ARBA00022737"/>
    </source>
</evidence>
<dbReference type="Gene3D" id="1.10.238.10">
    <property type="entry name" value="EF-hand"/>
    <property type="match status" value="1"/>
</dbReference>
<sequence length="256" mass="30068">MDPKEIDERLEVMSFFRENPDVEVQEVYFNELQIANFEYIFKKFDRNDSNTILTEDLDSVLRACGMNPSFKKANEICEWFVVNEILDLNFEQFIRLLKKSWHGQSQEELKSAFDVFDPSDNGFFTIEQLKNLMMNYGEAIDEDDFKEILKLVDVHPDGTINTQVLSTSLKETLQLSGGGTSTNLKDATSLRDSRIMRSRRSAKLQSNDKLKGGYGYGGYAGYDDYYGYNYGYGYNDYYYCDPYDYYCDSYYYYKRR</sequence>